<feature type="transmembrane region" description="Helical" evidence="1">
    <location>
        <begin position="6"/>
        <end position="26"/>
    </location>
</feature>
<dbReference type="RefSeq" id="WP_246123235.1">
    <property type="nucleotide sequence ID" value="NZ_BJWH01000002.1"/>
</dbReference>
<evidence type="ECO:0000259" key="2">
    <source>
        <dbReference type="Pfam" id="PF25362"/>
    </source>
</evidence>
<feature type="domain" description="PH" evidence="2">
    <location>
        <begin position="38"/>
        <end position="162"/>
    </location>
</feature>
<dbReference type="Proteomes" id="UP000321049">
    <property type="component" value="Unassembled WGS sequence"/>
</dbReference>
<gene>
    <name evidence="3" type="ORF">CTE05_07210</name>
</gene>
<dbReference type="EMBL" id="BJWH01000002">
    <property type="protein sequence ID" value="GEL97174.1"/>
    <property type="molecule type" value="Genomic_DNA"/>
</dbReference>
<dbReference type="InterPro" id="IPR057446">
    <property type="entry name" value="PH_bac"/>
</dbReference>
<proteinExistence type="predicted"/>
<evidence type="ECO:0000256" key="1">
    <source>
        <dbReference type="SAM" id="Phobius"/>
    </source>
</evidence>
<name>A0A511JGR9_9CELL</name>
<reference evidence="3 4" key="1">
    <citation type="submission" date="2019-07" db="EMBL/GenBank/DDBJ databases">
        <title>Whole genome shotgun sequence of Cellulomonas terrae NBRC 100819.</title>
        <authorList>
            <person name="Hosoyama A."/>
            <person name="Uohara A."/>
            <person name="Ohji S."/>
            <person name="Ichikawa N."/>
        </authorList>
    </citation>
    <scope>NUCLEOTIDE SEQUENCE [LARGE SCALE GENOMIC DNA]</scope>
    <source>
        <strain evidence="3 4">NBRC 100819</strain>
    </source>
</reference>
<protein>
    <recommendedName>
        <fullName evidence="2">PH domain-containing protein</fullName>
    </recommendedName>
</protein>
<keyword evidence="1" id="KW-0812">Transmembrane</keyword>
<keyword evidence="4" id="KW-1185">Reference proteome</keyword>
<evidence type="ECO:0000313" key="3">
    <source>
        <dbReference type="EMBL" id="GEL97174.1"/>
    </source>
</evidence>
<keyword evidence="1" id="KW-0472">Membrane</keyword>
<accession>A0A511JGR9</accession>
<dbReference type="Pfam" id="PF25362">
    <property type="entry name" value="bPH_11"/>
    <property type="match status" value="1"/>
</dbReference>
<keyword evidence="1" id="KW-1133">Transmembrane helix</keyword>
<organism evidence="3 4">
    <name type="scientific">Cellulomonas terrae</name>
    <dbReference type="NCBI Taxonomy" id="311234"/>
    <lineage>
        <taxon>Bacteria</taxon>
        <taxon>Bacillati</taxon>
        <taxon>Actinomycetota</taxon>
        <taxon>Actinomycetes</taxon>
        <taxon>Micrococcales</taxon>
        <taxon>Cellulomonadaceae</taxon>
        <taxon>Cellulomonas</taxon>
    </lineage>
</organism>
<comment type="caution">
    <text evidence="3">The sequence shown here is derived from an EMBL/GenBank/DDBJ whole genome shotgun (WGS) entry which is preliminary data.</text>
</comment>
<sequence length="177" mass="18631">MTRQAVSIVVLLLVVVVVFWGMRAGWRARTRRSAGLVATLPPVPSDRGAQRFGPVDATYVSTTRAGDWLDRVTAQDLGVRSPAQVAVFDAGVQITRRGATDLFVPTAVLLGATSAPGMAGKVVGGDGLVVLTWQADPADPRGLDTGLRPKHAADRERLLAALQTLTPGQAPAQEENS</sequence>
<evidence type="ECO:0000313" key="4">
    <source>
        <dbReference type="Proteomes" id="UP000321049"/>
    </source>
</evidence>
<dbReference type="AlphaFoldDB" id="A0A511JGR9"/>